<dbReference type="Proteomes" id="UP000000496">
    <property type="component" value="Chromosome gsn.131"/>
</dbReference>
<gene>
    <name evidence="2" type="ordered locus">SNE_A11250</name>
</gene>
<evidence type="ECO:0000313" key="2">
    <source>
        <dbReference type="EMBL" id="CCB89002.1"/>
    </source>
</evidence>
<name>F8L883_SIMNZ</name>
<keyword evidence="3" id="KW-1185">Reference proteome</keyword>
<dbReference type="AlphaFoldDB" id="F8L883"/>
<organism evidence="2 3">
    <name type="scientific">Simkania negevensis (strain ATCC VR-1471 / DSM 27360 / Z)</name>
    <dbReference type="NCBI Taxonomy" id="331113"/>
    <lineage>
        <taxon>Bacteria</taxon>
        <taxon>Pseudomonadati</taxon>
        <taxon>Chlamydiota</taxon>
        <taxon>Chlamydiia</taxon>
        <taxon>Parachlamydiales</taxon>
        <taxon>Simkaniaceae</taxon>
        <taxon>Simkania</taxon>
    </lineage>
</organism>
<dbReference type="InterPro" id="IPR036265">
    <property type="entry name" value="HIT-like_sf"/>
</dbReference>
<dbReference type="SUPFAM" id="SSF54197">
    <property type="entry name" value="HIT-like"/>
    <property type="match status" value="1"/>
</dbReference>
<dbReference type="EMBL" id="FR872582">
    <property type="protein sequence ID" value="CCB89002.1"/>
    <property type="molecule type" value="Genomic_DNA"/>
</dbReference>
<proteinExistence type="predicted"/>
<evidence type="ECO:0008006" key="4">
    <source>
        <dbReference type="Google" id="ProtNLM"/>
    </source>
</evidence>
<protein>
    <recommendedName>
        <fullName evidence="4">HIT domain-containing protein</fullName>
    </recommendedName>
</protein>
<keyword evidence="1" id="KW-1133">Transmembrane helix</keyword>
<reference evidence="2 3" key="2">
    <citation type="journal article" date="2011" name="Mol. Biol. Evol.">
        <title>Unity in variety--the pan-genome of the Chlamydiae.</title>
        <authorList>
            <person name="Collingro A."/>
            <person name="Tischler P."/>
            <person name="Weinmaier T."/>
            <person name="Penz T."/>
            <person name="Heinz E."/>
            <person name="Brunham R.C."/>
            <person name="Read T.D."/>
            <person name="Bavoil P.M."/>
            <person name="Sachse K."/>
            <person name="Kahane S."/>
            <person name="Friedman M.G."/>
            <person name="Rattei T."/>
            <person name="Myers G.S."/>
            <person name="Horn M."/>
        </authorList>
    </citation>
    <scope>NUCLEOTIDE SEQUENCE [LARGE SCALE GENOMIC DNA]</scope>
    <source>
        <strain evidence="3">ATCC VR-1471 / Z</strain>
    </source>
</reference>
<keyword evidence="1" id="KW-0472">Membrane</keyword>
<keyword evidence="1" id="KW-0812">Transmembrane</keyword>
<evidence type="ECO:0000313" key="3">
    <source>
        <dbReference type="Proteomes" id="UP000000496"/>
    </source>
</evidence>
<evidence type="ECO:0000256" key="1">
    <source>
        <dbReference type="SAM" id="Phobius"/>
    </source>
</evidence>
<dbReference type="STRING" id="331113.SNE_A11250"/>
<reference key="1">
    <citation type="journal article" date="2011" name="Mol. Biol. Evol.">
        <title>Unity in variety -- the pan-genome of the Chlamydiae.</title>
        <authorList>
            <person name="Collingro A."/>
            <person name="Tischler P."/>
            <person name="Weinmaier T."/>
            <person name="Penz T."/>
            <person name="Heinz E."/>
            <person name="Brunham R.C."/>
            <person name="Read T.D."/>
            <person name="Bavoil P.M."/>
            <person name="Sachse K."/>
            <person name="Kahane S."/>
            <person name="Friedman M.G."/>
            <person name="Rattei T."/>
            <person name="Myers G.S.A."/>
            <person name="Horn M."/>
        </authorList>
    </citation>
    <scope>NUCLEOTIDE SEQUENCE</scope>
    <source>
        <strain>Z</strain>
    </source>
</reference>
<dbReference type="HOGENOM" id="CLU_1037848_0_0_0"/>
<feature type="transmembrane region" description="Helical" evidence="1">
    <location>
        <begin position="46"/>
        <end position="67"/>
    </location>
</feature>
<dbReference type="KEGG" id="sng:SNE_A11250"/>
<accession>F8L883</accession>
<sequence>MQALATQSGVTIGLTLLQKSMRNPTLKKLQLPLTFLTVGAVGYYSGAATIANLITTALLTGFAYYYLKEKTPQNRASNPTISPNPPSVVSRNWSDKTAAELTSIIENVDKLYQDYERQNVPPGSYCVNFFKNEEPFTLSTHGTRAKGTPLLGSPATHTAPCDLCKTDSKKLSADFKLLRSLSNRPLIIDSTSPTVNWFQMPKEKQLKMLIEAQQVQKKLQPLIEKNQLYLELHCGSNAGQTQWHTHLRFELISSWRGLDWWDRIEISN</sequence>